<dbReference type="EMBL" id="GEDC01010342">
    <property type="protein sequence ID" value="JAS26956.1"/>
    <property type="molecule type" value="Transcribed_RNA"/>
</dbReference>
<dbReference type="InterPro" id="IPR035992">
    <property type="entry name" value="Ricin_B-like_lectins"/>
</dbReference>
<comment type="pathway">
    <text evidence="10">Protein modification; protein glycosylation.</text>
</comment>
<evidence type="ECO:0000256" key="1">
    <source>
        <dbReference type="ARBA" id="ARBA00004323"/>
    </source>
</evidence>
<dbReference type="SUPFAM" id="SSF50370">
    <property type="entry name" value="Ricin B-like lectins"/>
    <property type="match status" value="1"/>
</dbReference>
<dbReference type="CDD" id="cd02510">
    <property type="entry name" value="pp-GalNAc-T"/>
    <property type="match status" value="1"/>
</dbReference>
<dbReference type="InterPro" id="IPR001173">
    <property type="entry name" value="Glyco_trans_2-like"/>
</dbReference>
<dbReference type="EC" id="2.4.1.-" evidence="10"/>
<keyword evidence="4 10" id="KW-0430">Lectin</keyword>
<dbReference type="InterPro" id="IPR045885">
    <property type="entry name" value="GalNAc-T"/>
</dbReference>
<evidence type="ECO:0000256" key="8">
    <source>
        <dbReference type="ARBA" id="ARBA00023136"/>
    </source>
</evidence>
<feature type="non-terminal residue" evidence="13">
    <location>
        <position position="1"/>
    </location>
</feature>
<organism evidence="13">
    <name type="scientific">Clastoptera arizonana</name>
    <name type="common">Arizona spittle bug</name>
    <dbReference type="NCBI Taxonomy" id="38151"/>
    <lineage>
        <taxon>Eukaryota</taxon>
        <taxon>Metazoa</taxon>
        <taxon>Ecdysozoa</taxon>
        <taxon>Arthropoda</taxon>
        <taxon>Hexapoda</taxon>
        <taxon>Insecta</taxon>
        <taxon>Pterygota</taxon>
        <taxon>Neoptera</taxon>
        <taxon>Paraneoptera</taxon>
        <taxon>Hemiptera</taxon>
        <taxon>Auchenorrhyncha</taxon>
        <taxon>Cercopoidea</taxon>
        <taxon>Clastopteridae</taxon>
        <taxon>Clastoptera</taxon>
    </lineage>
</organism>
<keyword evidence="10" id="KW-0464">Manganese</keyword>
<accession>A0A1B6DMM4</accession>
<dbReference type="PANTHER" id="PTHR11675">
    <property type="entry name" value="N-ACETYLGALACTOSAMINYLTRANSFERASE"/>
    <property type="match status" value="1"/>
</dbReference>
<dbReference type="PANTHER" id="PTHR11675:SF128">
    <property type="entry name" value="POLYPEPTIDE N-ACETYLGALACTOSAMINYLTRANSFERASE 13-RELATED"/>
    <property type="match status" value="1"/>
</dbReference>
<keyword evidence="10" id="KW-0808">Transferase</keyword>
<evidence type="ECO:0000256" key="9">
    <source>
        <dbReference type="ARBA" id="ARBA00023157"/>
    </source>
</evidence>
<evidence type="ECO:0000256" key="5">
    <source>
        <dbReference type="ARBA" id="ARBA00022968"/>
    </source>
</evidence>
<keyword evidence="5" id="KW-0735">Signal-anchor</keyword>
<feature type="domain" description="Glycosyltransferase 2-like" evidence="11">
    <location>
        <begin position="123"/>
        <end position="301"/>
    </location>
</feature>
<keyword evidence="10" id="KW-0328">Glycosyltransferase</keyword>
<feature type="domain" description="Ricin B lectin" evidence="12">
    <location>
        <begin position="434"/>
        <end position="537"/>
    </location>
</feature>
<keyword evidence="9 10" id="KW-1015">Disulfide bond</keyword>
<keyword evidence="3 10" id="KW-0812">Transmembrane</keyword>
<evidence type="ECO:0000313" key="13">
    <source>
        <dbReference type="EMBL" id="JAS26956.1"/>
    </source>
</evidence>
<evidence type="ECO:0000256" key="6">
    <source>
        <dbReference type="ARBA" id="ARBA00022989"/>
    </source>
</evidence>
<dbReference type="InterPro" id="IPR000772">
    <property type="entry name" value="Ricin_B_lectin"/>
</dbReference>
<comment type="subcellular location">
    <subcellularLocation>
        <location evidence="1 10">Golgi apparatus membrane</location>
        <topology evidence="1 10">Single-pass type II membrane protein</topology>
    </subcellularLocation>
</comment>
<dbReference type="Pfam" id="PF00652">
    <property type="entry name" value="Ricin_B_lectin"/>
    <property type="match status" value="1"/>
</dbReference>
<gene>
    <name evidence="13" type="ORF">g.9056</name>
</gene>
<proteinExistence type="inferred from homology"/>
<protein>
    <recommendedName>
        <fullName evidence="10">Polypeptide N-acetylgalactosaminyltransferase</fullName>
        <ecNumber evidence="10">2.4.1.-</ecNumber>
    </recommendedName>
    <alternativeName>
        <fullName evidence="10">Protein-UDP acetylgalactosaminyltransferase</fullName>
    </alternativeName>
</protein>
<dbReference type="Gene3D" id="2.80.10.50">
    <property type="match status" value="1"/>
</dbReference>
<dbReference type="PROSITE" id="PS50231">
    <property type="entry name" value="RICIN_B_LECTIN"/>
    <property type="match status" value="1"/>
</dbReference>
<dbReference type="Gene3D" id="3.90.550.10">
    <property type="entry name" value="Spore Coat Polysaccharide Biosynthesis Protein SpsA, Chain A"/>
    <property type="match status" value="1"/>
</dbReference>
<keyword evidence="6 10" id="KW-1133">Transmembrane helix</keyword>
<keyword evidence="7 10" id="KW-0333">Golgi apparatus</keyword>
<dbReference type="GO" id="GO:0006493">
    <property type="term" value="P:protein O-linked glycosylation"/>
    <property type="evidence" value="ECO:0007669"/>
    <property type="project" value="TreeGrafter"/>
</dbReference>
<evidence type="ECO:0000256" key="10">
    <source>
        <dbReference type="RuleBase" id="RU361242"/>
    </source>
</evidence>
<dbReference type="UniPathway" id="UPA00378"/>
<evidence type="ECO:0000256" key="3">
    <source>
        <dbReference type="ARBA" id="ARBA00022692"/>
    </source>
</evidence>
<comment type="similarity">
    <text evidence="2 10">Belongs to the glycosyltransferase 2 family. GalNAc-T subfamily.</text>
</comment>
<dbReference type="GO" id="GO:0000139">
    <property type="term" value="C:Golgi membrane"/>
    <property type="evidence" value="ECO:0007669"/>
    <property type="project" value="UniProtKB-SubCell"/>
</dbReference>
<evidence type="ECO:0000259" key="12">
    <source>
        <dbReference type="Pfam" id="PF00652"/>
    </source>
</evidence>
<comment type="cofactor">
    <cofactor evidence="10">
        <name>Mn(2+)</name>
        <dbReference type="ChEBI" id="CHEBI:29035"/>
    </cofactor>
</comment>
<evidence type="ECO:0000256" key="2">
    <source>
        <dbReference type="ARBA" id="ARBA00005680"/>
    </source>
</evidence>
<evidence type="ECO:0000259" key="11">
    <source>
        <dbReference type="Pfam" id="PF00535"/>
    </source>
</evidence>
<dbReference type="InterPro" id="IPR029044">
    <property type="entry name" value="Nucleotide-diphossugar_trans"/>
</dbReference>
<dbReference type="SUPFAM" id="SSF53448">
    <property type="entry name" value="Nucleotide-diphospho-sugar transferases"/>
    <property type="match status" value="1"/>
</dbReference>
<sequence length="555" mass="64469">PCSLSSEMCRRLYCRLTPACVIAFLSVYVIITIIIVTFFYNLISAVQTKYRNEGYSTFDKEIMSLNMFTLMTDFIQKPHHPTVSFSFDKSKSDRIGVFRHIPDTRNRRCKGITYEILDYPKVSVIITYINEARSALIRTIVSILSRTPKALLEEIILIDDFSIIKEDGAFYTKLPKVKVFRNKNRQGLIKSRMAGVKLAKGPLIMFLDSHCEVNIGWLEPLIYYITQNNRTIASPIVDFIDPDTFDYNKSSDLIKGGFDWNFDFKWFDIPPRRNMKGRTLPIISAATGGIFLIEKEWFNTLGGFDPGLEIWGGESLEISLKTWMCNGSLAIIPCSRVGHVFVKKHPYSFPKGSTNTIMRNYKRVAEVWLGDYKQYFYNYRPEAIDIDAGSLAARFLLQQSMNCKPFSWYMKNVFQELVDPYEAKVAFGQVKQGIKCLESDNKEVYFKLCSEVEFPQQSWTYSVISKELHNHKQECLTHDKHLVILMKCVGSTFQKWIRRGMRIKSIDEYLCLESKEMPDEDYILVQPCRKYAITQQWRFTGEVEVMENMDVRDII</sequence>
<name>A0A1B6DMM4_9HEMI</name>
<keyword evidence="8 10" id="KW-0472">Membrane</keyword>
<evidence type="ECO:0000256" key="7">
    <source>
        <dbReference type="ARBA" id="ARBA00023034"/>
    </source>
</evidence>
<evidence type="ECO:0000256" key="4">
    <source>
        <dbReference type="ARBA" id="ARBA00022734"/>
    </source>
</evidence>
<dbReference type="Pfam" id="PF00535">
    <property type="entry name" value="Glycos_transf_2"/>
    <property type="match status" value="1"/>
</dbReference>
<dbReference type="AlphaFoldDB" id="A0A1B6DMM4"/>
<reference evidence="13" key="1">
    <citation type="submission" date="2015-12" db="EMBL/GenBank/DDBJ databases">
        <title>De novo transcriptome assembly of four potential Pierce s Disease insect vectors from Arizona vineyards.</title>
        <authorList>
            <person name="Tassone E.E."/>
        </authorList>
    </citation>
    <scope>NUCLEOTIDE SEQUENCE</scope>
</reference>
<dbReference type="GO" id="GO:0030246">
    <property type="term" value="F:carbohydrate binding"/>
    <property type="evidence" value="ECO:0007669"/>
    <property type="project" value="UniProtKB-KW"/>
</dbReference>
<dbReference type="GO" id="GO:0004653">
    <property type="term" value="F:polypeptide N-acetylgalactosaminyltransferase activity"/>
    <property type="evidence" value="ECO:0007669"/>
    <property type="project" value="TreeGrafter"/>
</dbReference>
<feature type="transmembrane region" description="Helical" evidence="10">
    <location>
        <begin position="12"/>
        <end position="40"/>
    </location>
</feature>